<dbReference type="InterPro" id="IPR013783">
    <property type="entry name" value="Ig-like_fold"/>
</dbReference>
<dbReference type="Proteomes" id="UP001054945">
    <property type="component" value="Unassembled WGS sequence"/>
</dbReference>
<name>A0AAV4PN77_CAEEX</name>
<accession>A0AAV4PN77</accession>
<dbReference type="AlphaFoldDB" id="A0AAV4PN77"/>
<feature type="domain" description="Ig-like" evidence="1">
    <location>
        <begin position="13"/>
        <end position="77"/>
    </location>
</feature>
<evidence type="ECO:0000259" key="1">
    <source>
        <dbReference type="PROSITE" id="PS50835"/>
    </source>
</evidence>
<dbReference type="EMBL" id="BPLR01004774">
    <property type="protein sequence ID" value="GIX97385.1"/>
    <property type="molecule type" value="Genomic_DNA"/>
</dbReference>
<evidence type="ECO:0000313" key="3">
    <source>
        <dbReference type="Proteomes" id="UP001054945"/>
    </source>
</evidence>
<proteinExistence type="predicted"/>
<dbReference type="InterPro" id="IPR007110">
    <property type="entry name" value="Ig-like_dom"/>
</dbReference>
<protein>
    <submittedName>
        <fullName evidence="2">Ig-like domain-containing protein</fullName>
    </submittedName>
</protein>
<evidence type="ECO:0000313" key="2">
    <source>
        <dbReference type="EMBL" id="GIX97385.1"/>
    </source>
</evidence>
<keyword evidence="3" id="KW-1185">Reference proteome</keyword>
<sequence>MLKLQVGQYEKFPRCADHQGLQRQDAERGDGPFQRGDSLHLICEAEGGKPTPSLVWWRSRRIVDDSYEVLEHGITRK</sequence>
<dbReference type="SUPFAM" id="SSF48726">
    <property type="entry name" value="Immunoglobulin"/>
    <property type="match status" value="1"/>
</dbReference>
<dbReference type="Gene3D" id="2.60.40.10">
    <property type="entry name" value="Immunoglobulins"/>
    <property type="match status" value="1"/>
</dbReference>
<gene>
    <name evidence="2" type="primary">AVEN_157200_1</name>
    <name evidence="2" type="ORF">CEXT_705241</name>
</gene>
<dbReference type="PROSITE" id="PS50835">
    <property type="entry name" value="IG_LIKE"/>
    <property type="match status" value="1"/>
</dbReference>
<comment type="caution">
    <text evidence="2">The sequence shown here is derived from an EMBL/GenBank/DDBJ whole genome shotgun (WGS) entry which is preliminary data.</text>
</comment>
<organism evidence="2 3">
    <name type="scientific">Caerostris extrusa</name>
    <name type="common">Bark spider</name>
    <name type="synonym">Caerostris bankana</name>
    <dbReference type="NCBI Taxonomy" id="172846"/>
    <lineage>
        <taxon>Eukaryota</taxon>
        <taxon>Metazoa</taxon>
        <taxon>Ecdysozoa</taxon>
        <taxon>Arthropoda</taxon>
        <taxon>Chelicerata</taxon>
        <taxon>Arachnida</taxon>
        <taxon>Araneae</taxon>
        <taxon>Araneomorphae</taxon>
        <taxon>Entelegynae</taxon>
        <taxon>Araneoidea</taxon>
        <taxon>Araneidae</taxon>
        <taxon>Caerostris</taxon>
    </lineage>
</organism>
<reference evidence="2 3" key="1">
    <citation type="submission" date="2021-06" db="EMBL/GenBank/DDBJ databases">
        <title>Caerostris extrusa draft genome.</title>
        <authorList>
            <person name="Kono N."/>
            <person name="Arakawa K."/>
        </authorList>
    </citation>
    <scope>NUCLEOTIDE SEQUENCE [LARGE SCALE GENOMIC DNA]</scope>
</reference>
<dbReference type="InterPro" id="IPR036179">
    <property type="entry name" value="Ig-like_dom_sf"/>
</dbReference>